<keyword evidence="3" id="KW-1185">Reference proteome</keyword>
<evidence type="ECO:0000313" key="2">
    <source>
        <dbReference type="EMBL" id="KAF2141620.1"/>
    </source>
</evidence>
<name>A0A6A6BBX2_9PEZI</name>
<dbReference type="RefSeq" id="XP_033397332.1">
    <property type="nucleotide sequence ID" value="XM_033545173.1"/>
</dbReference>
<reference evidence="2" key="1">
    <citation type="journal article" date="2020" name="Stud. Mycol.">
        <title>101 Dothideomycetes genomes: a test case for predicting lifestyles and emergence of pathogens.</title>
        <authorList>
            <person name="Haridas S."/>
            <person name="Albert R."/>
            <person name="Binder M."/>
            <person name="Bloem J."/>
            <person name="Labutti K."/>
            <person name="Salamov A."/>
            <person name="Andreopoulos B."/>
            <person name="Baker S."/>
            <person name="Barry K."/>
            <person name="Bills G."/>
            <person name="Bluhm B."/>
            <person name="Cannon C."/>
            <person name="Castanera R."/>
            <person name="Culley D."/>
            <person name="Daum C."/>
            <person name="Ezra D."/>
            <person name="Gonzalez J."/>
            <person name="Henrissat B."/>
            <person name="Kuo A."/>
            <person name="Liang C."/>
            <person name="Lipzen A."/>
            <person name="Lutzoni F."/>
            <person name="Magnuson J."/>
            <person name="Mondo S."/>
            <person name="Nolan M."/>
            <person name="Ohm R."/>
            <person name="Pangilinan J."/>
            <person name="Park H.-J."/>
            <person name="Ramirez L."/>
            <person name="Alfaro M."/>
            <person name="Sun H."/>
            <person name="Tritt A."/>
            <person name="Yoshinaga Y."/>
            <person name="Zwiers L.-H."/>
            <person name="Turgeon B."/>
            <person name="Goodwin S."/>
            <person name="Spatafora J."/>
            <person name="Crous P."/>
            <person name="Grigoriev I."/>
        </authorList>
    </citation>
    <scope>NUCLEOTIDE SEQUENCE</scope>
    <source>
        <strain evidence="2">CBS 121167</strain>
    </source>
</reference>
<accession>A0A6A6BBX2</accession>
<feature type="region of interest" description="Disordered" evidence="1">
    <location>
        <begin position="63"/>
        <end position="110"/>
    </location>
</feature>
<feature type="compositionally biased region" description="Acidic residues" evidence="1">
    <location>
        <begin position="94"/>
        <end position="108"/>
    </location>
</feature>
<evidence type="ECO:0000313" key="3">
    <source>
        <dbReference type="Proteomes" id="UP000799438"/>
    </source>
</evidence>
<proteinExistence type="predicted"/>
<dbReference type="Proteomes" id="UP000799438">
    <property type="component" value="Unassembled WGS sequence"/>
</dbReference>
<gene>
    <name evidence="2" type="ORF">K452DRAFT_333374</name>
</gene>
<dbReference type="AlphaFoldDB" id="A0A6A6BBX2"/>
<feature type="region of interest" description="Disordered" evidence="1">
    <location>
        <begin position="147"/>
        <end position="180"/>
    </location>
</feature>
<dbReference type="GeneID" id="54302671"/>
<protein>
    <submittedName>
        <fullName evidence="2">Uncharacterized protein</fullName>
    </submittedName>
</protein>
<organism evidence="2 3">
    <name type="scientific">Aplosporella prunicola CBS 121167</name>
    <dbReference type="NCBI Taxonomy" id="1176127"/>
    <lineage>
        <taxon>Eukaryota</taxon>
        <taxon>Fungi</taxon>
        <taxon>Dikarya</taxon>
        <taxon>Ascomycota</taxon>
        <taxon>Pezizomycotina</taxon>
        <taxon>Dothideomycetes</taxon>
        <taxon>Dothideomycetes incertae sedis</taxon>
        <taxon>Botryosphaeriales</taxon>
        <taxon>Aplosporellaceae</taxon>
        <taxon>Aplosporella</taxon>
    </lineage>
</organism>
<sequence length="180" mass="20002">MAAQSSTQESLSGDLFKKLTRSVEELIHLNERQGMSAEELEEAYVESAASALFGQWAWPAAEQEPRPTLQSPTFCGMFSPKSSPIDDTASSVSDSDEGEGESDVEEGEPPMARYWQYRHNVMMQAYGNQTCELNYWKEKAMKAEQQLADRVLEAPSAHSPPVPRLRATSRTDSDISPLVI</sequence>
<dbReference type="EMBL" id="ML995486">
    <property type="protein sequence ID" value="KAF2141620.1"/>
    <property type="molecule type" value="Genomic_DNA"/>
</dbReference>
<evidence type="ECO:0000256" key="1">
    <source>
        <dbReference type="SAM" id="MobiDB-lite"/>
    </source>
</evidence>